<dbReference type="GO" id="GO:0016491">
    <property type="term" value="F:oxidoreductase activity"/>
    <property type="evidence" value="ECO:0007669"/>
    <property type="project" value="InterPro"/>
</dbReference>
<proteinExistence type="predicted"/>
<dbReference type="Gene3D" id="3.30.390.50">
    <property type="entry name" value="CO dehydrogenase flavoprotein, C-terminal domain"/>
    <property type="match status" value="1"/>
</dbReference>
<dbReference type="InterPro" id="IPR036318">
    <property type="entry name" value="FAD-bd_PCMH-like_sf"/>
</dbReference>
<evidence type="ECO:0000256" key="1">
    <source>
        <dbReference type="ARBA" id="ARBA00022630"/>
    </source>
</evidence>
<reference evidence="3" key="1">
    <citation type="submission" date="2022-03" db="EMBL/GenBank/DDBJ databases">
        <authorList>
            <person name="Martin C."/>
        </authorList>
    </citation>
    <scope>NUCLEOTIDE SEQUENCE</scope>
</reference>
<dbReference type="SMART" id="SM01092">
    <property type="entry name" value="CO_deh_flav_C"/>
    <property type="match status" value="1"/>
</dbReference>
<dbReference type="InterPro" id="IPR012675">
    <property type="entry name" value="Beta-grasp_dom_sf"/>
</dbReference>
<dbReference type="FunFam" id="1.10.150.120:FF:000001">
    <property type="entry name" value="Aldehyde oxidase 1"/>
    <property type="match status" value="1"/>
</dbReference>
<dbReference type="SUPFAM" id="SSF54665">
    <property type="entry name" value="CO dehydrogenase molybdoprotein N-domain-like"/>
    <property type="match status" value="1"/>
</dbReference>
<name>A0A8J1UMJ7_OWEFU</name>
<dbReference type="Proteomes" id="UP000749559">
    <property type="component" value="Unassembled WGS sequence"/>
</dbReference>
<dbReference type="SUPFAM" id="SSF47741">
    <property type="entry name" value="CO dehydrogenase ISP C-domain like"/>
    <property type="match status" value="1"/>
</dbReference>
<dbReference type="InterPro" id="IPR016167">
    <property type="entry name" value="FAD-bd_PCMH_sub1"/>
</dbReference>
<feature type="non-terminal residue" evidence="3">
    <location>
        <position position="1"/>
    </location>
</feature>
<dbReference type="SUPFAM" id="SSF55447">
    <property type="entry name" value="CO dehydrogenase flavoprotein C-terminal domain-like"/>
    <property type="match status" value="1"/>
</dbReference>
<evidence type="ECO:0000313" key="4">
    <source>
        <dbReference type="Proteomes" id="UP000749559"/>
    </source>
</evidence>
<evidence type="ECO:0000313" key="3">
    <source>
        <dbReference type="EMBL" id="CAH1792852.1"/>
    </source>
</evidence>
<dbReference type="PROSITE" id="PS51387">
    <property type="entry name" value="FAD_PCMH"/>
    <property type="match status" value="1"/>
</dbReference>
<dbReference type="Pfam" id="PF01799">
    <property type="entry name" value="Fer2_2"/>
    <property type="match status" value="1"/>
</dbReference>
<protein>
    <submittedName>
        <fullName evidence="3">Uncharacterized protein</fullName>
    </submittedName>
</protein>
<keyword evidence="2" id="KW-0274">FAD</keyword>
<dbReference type="PANTHER" id="PTHR45444">
    <property type="entry name" value="XANTHINE DEHYDROGENASE"/>
    <property type="match status" value="1"/>
</dbReference>
<dbReference type="Pfam" id="PF00941">
    <property type="entry name" value="FAD_binding_5"/>
    <property type="match status" value="1"/>
</dbReference>
<dbReference type="Gene3D" id="3.10.20.30">
    <property type="match status" value="1"/>
</dbReference>
<dbReference type="PANTHER" id="PTHR45444:SF3">
    <property type="entry name" value="XANTHINE DEHYDROGENASE"/>
    <property type="match status" value="1"/>
</dbReference>
<dbReference type="GO" id="GO:0005506">
    <property type="term" value="F:iron ion binding"/>
    <property type="evidence" value="ECO:0007669"/>
    <property type="project" value="InterPro"/>
</dbReference>
<dbReference type="InterPro" id="IPR002346">
    <property type="entry name" value="Mopterin_DH_FAD-bd"/>
</dbReference>
<dbReference type="InterPro" id="IPR016169">
    <property type="entry name" value="FAD-bd_PCMH_sub2"/>
</dbReference>
<gene>
    <name evidence="3" type="ORF">OFUS_LOCUS17774</name>
</gene>
<dbReference type="InterPro" id="IPR016208">
    <property type="entry name" value="Ald_Oxase/xanthine_DH-like"/>
</dbReference>
<dbReference type="InterPro" id="IPR036683">
    <property type="entry name" value="CO_DH_flav_C_dom_sf"/>
</dbReference>
<dbReference type="InterPro" id="IPR005107">
    <property type="entry name" value="CO_DH_flav_C"/>
</dbReference>
<organism evidence="3 4">
    <name type="scientific">Owenia fusiformis</name>
    <name type="common">Polychaete worm</name>
    <dbReference type="NCBI Taxonomy" id="6347"/>
    <lineage>
        <taxon>Eukaryota</taxon>
        <taxon>Metazoa</taxon>
        <taxon>Spiralia</taxon>
        <taxon>Lophotrochozoa</taxon>
        <taxon>Annelida</taxon>
        <taxon>Polychaeta</taxon>
        <taxon>Sedentaria</taxon>
        <taxon>Canalipalpata</taxon>
        <taxon>Sabellida</taxon>
        <taxon>Oweniida</taxon>
        <taxon>Oweniidae</taxon>
        <taxon>Owenia</taxon>
    </lineage>
</organism>
<sequence length="524" mass="57595">HYGVNACLMPLVAVHGLAVTTVEGIGSTKTKLHPVQERLAKAYGTQCGFCSPGFVMSMYTLLRNYPEPSMTQIETALQGNLCRCTGYRAILAGFRTFSKEWTCEEGENCCQNEKLPDGESKVCTKTFDASEFAVYDPTQDPIFPSELQLDVTYQTQSICFKSPNVDWYRPNSLDEVCQLKQQYPDAIFTVGATSVGRYIRNSQSKKVVICLTNVKGLDSITTTDTCIEAGATVTLSSLYEFIEIQASKSEGMRKAGLESILDMLHVVGGEQLRNVASLGSNLASSGSIFDICTMMIAIGATVDVYNLLANSTERRDVLKLYKENGKSALESHELITAVQIPFMEQDEHLYWHKHAERTDLVVATVNSAMRVKFNPNSNNIKDLVLCYGGIANKTVIANQVREQTRGREWTDGIVSFVSGLLGDELTVSLPSVGGSTNYKRSLTASIFLKFYINVQSSLHGKESEVIHDLASVRHKPLSSGSQIFEISPIDQNGIDYVGQPVVHKSALEHATGEAVFCDDIPTYS</sequence>
<accession>A0A8J1UMJ7</accession>
<comment type="caution">
    <text evidence="3">The sequence shown here is derived from an EMBL/GenBank/DDBJ whole genome shotgun (WGS) entry which is preliminary data.</text>
</comment>
<keyword evidence="1" id="KW-0285">Flavoprotein</keyword>
<dbReference type="Gene3D" id="3.30.43.10">
    <property type="entry name" value="Uridine Diphospho-n-acetylenolpyruvylglucosamine Reductase, domain 2"/>
    <property type="match status" value="1"/>
</dbReference>
<keyword evidence="4" id="KW-1185">Reference proteome</keyword>
<dbReference type="InterPro" id="IPR036884">
    <property type="entry name" value="2Fe-2S-bd_dom_sf"/>
</dbReference>
<dbReference type="Gene3D" id="1.10.150.120">
    <property type="entry name" value="[2Fe-2S]-binding domain"/>
    <property type="match status" value="1"/>
</dbReference>
<dbReference type="SUPFAM" id="SSF56176">
    <property type="entry name" value="FAD-binding/transporter-associated domain-like"/>
    <property type="match status" value="1"/>
</dbReference>
<dbReference type="Gene3D" id="3.30.465.10">
    <property type="match status" value="1"/>
</dbReference>
<dbReference type="OrthoDB" id="8300278at2759"/>
<feature type="non-terminal residue" evidence="3">
    <location>
        <position position="524"/>
    </location>
</feature>
<dbReference type="EMBL" id="CAIIXF020000008">
    <property type="protein sequence ID" value="CAH1792852.1"/>
    <property type="molecule type" value="Genomic_DNA"/>
</dbReference>
<dbReference type="Pfam" id="PF03450">
    <property type="entry name" value="CO_deh_flav_C"/>
    <property type="match status" value="1"/>
</dbReference>
<dbReference type="InterPro" id="IPR036856">
    <property type="entry name" value="Ald_Oxase/Xan_DH_a/b_sf"/>
</dbReference>
<evidence type="ECO:0000256" key="2">
    <source>
        <dbReference type="ARBA" id="ARBA00022827"/>
    </source>
</evidence>
<dbReference type="InterPro" id="IPR002888">
    <property type="entry name" value="2Fe-2S-bd"/>
</dbReference>
<dbReference type="InterPro" id="IPR016166">
    <property type="entry name" value="FAD-bd_PCMH"/>
</dbReference>
<dbReference type="GO" id="GO:0071949">
    <property type="term" value="F:FAD binding"/>
    <property type="evidence" value="ECO:0007669"/>
    <property type="project" value="InterPro"/>
</dbReference>
<dbReference type="AlphaFoldDB" id="A0A8J1UMJ7"/>